<comment type="subcellular location">
    <subcellularLocation>
        <location evidence="1">Cell membrane</location>
        <topology evidence="1">Single-pass type I membrane protein</topology>
    </subcellularLocation>
</comment>
<dbReference type="Gene3D" id="3.30.200.20">
    <property type="entry name" value="Phosphorylase Kinase, domain 1"/>
    <property type="match status" value="1"/>
</dbReference>
<comment type="similarity">
    <text evidence="4">In the C-terminal section; belongs to the protein kinase superfamily. Ser/Thr protein kinase family.</text>
</comment>
<dbReference type="PROSITE" id="PS50011">
    <property type="entry name" value="PROTEIN_KINASE_DOM"/>
    <property type="match status" value="1"/>
</dbReference>
<dbReference type="PROSITE" id="PS00108">
    <property type="entry name" value="PROTEIN_KINASE_ST"/>
    <property type="match status" value="1"/>
</dbReference>
<evidence type="ECO:0000256" key="3">
    <source>
        <dbReference type="ARBA" id="ARBA00008536"/>
    </source>
</evidence>
<comment type="similarity">
    <text evidence="3">In the N-terminal section; belongs to the leguminous lectin family.</text>
</comment>
<comment type="similarity">
    <text evidence="2">Belongs to the leguminous lectin family.</text>
</comment>
<keyword evidence="5" id="KW-1003">Cell membrane</keyword>
<dbReference type="GO" id="GO:0009626">
    <property type="term" value="P:plant-type hypersensitive response"/>
    <property type="evidence" value="ECO:0007669"/>
    <property type="project" value="UniProtKB-ARBA"/>
</dbReference>
<feature type="domain" description="Protein kinase" evidence="25">
    <location>
        <begin position="359"/>
        <end position="637"/>
    </location>
</feature>
<proteinExistence type="inferred from homology"/>
<evidence type="ECO:0000256" key="6">
    <source>
        <dbReference type="ARBA" id="ARBA00022527"/>
    </source>
</evidence>
<dbReference type="Pfam" id="PF00139">
    <property type="entry name" value="Lectin_legB"/>
    <property type="match status" value="1"/>
</dbReference>
<dbReference type="SUPFAM" id="SSF56112">
    <property type="entry name" value="Protein kinase-like (PK-like)"/>
    <property type="match status" value="1"/>
</dbReference>
<dbReference type="CDD" id="cd06899">
    <property type="entry name" value="lectin_legume_LecRK_Arcelin_ConA"/>
    <property type="match status" value="1"/>
</dbReference>
<keyword evidence="16 24" id="KW-0472">Membrane</keyword>
<evidence type="ECO:0000256" key="21">
    <source>
        <dbReference type="ARBA" id="ARBA00063357"/>
    </source>
</evidence>
<evidence type="ECO:0000256" key="11">
    <source>
        <dbReference type="ARBA" id="ARBA00022741"/>
    </source>
</evidence>
<evidence type="ECO:0000256" key="7">
    <source>
        <dbReference type="ARBA" id="ARBA00022679"/>
    </source>
</evidence>
<feature type="binding site" evidence="22">
    <location>
        <position position="388"/>
    </location>
    <ligand>
        <name>ATP</name>
        <dbReference type="ChEBI" id="CHEBI:30616"/>
    </ligand>
</feature>
<gene>
    <name evidence="26" type="ORF">HS088_TW18G00584</name>
</gene>
<dbReference type="InterPro" id="IPR011009">
    <property type="entry name" value="Kinase-like_dom_sf"/>
</dbReference>
<evidence type="ECO:0000256" key="20">
    <source>
        <dbReference type="ARBA" id="ARBA00058818"/>
    </source>
</evidence>
<reference evidence="26 27" key="1">
    <citation type="journal article" date="2020" name="Nat. Commun.">
        <title>Genome of Tripterygium wilfordii and identification of cytochrome P450 involved in triptolide biosynthesis.</title>
        <authorList>
            <person name="Tu L."/>
            <person name="Su P."/>
            <person name="Zhang Z."/>
            <person name="Gao L."/>
            <person name="Wang J."/>
            <person name="Hu T."/>
            <person name="Zhou J."/>
            <person name="Zhang Y."/>
            <person name="Zhao Y."/>
            <person name="Liu Y."/>
            <person name="Song Y."/>
            <person name="Tong Y."/>
            <person name="Lu Y."/>
            <person name="Yang J."/>
            <person name="Xu C."/>
            <person name="Jia M."/>
            <person name="Peters R.J."/>
            <person name="Huang L."/>
            <person name="Gao W."/>
        </authorList>
    </citation>
    <scope>NUCLEOTIDE SEQUENCE [LARGE SCALE GENOMIC DNA]</scope>
    <source>
        <strain evidence="27">cv. XIE 37</strain>
        <tissue evidence="26">Leaf</tissue>
    </source>
</reference>
<dbReference type="Proteomes" id="UP000593562">
    <property type="component" value="Unassembled WGS sequence"/>
</dbReference>
<dbReference type="PROSITE" id="PS00308">
    <property type="entry name" value="LECTIN_LEGUME_ALPHA"/>
    <property type="match status" value="1"/>
</dbReference>
<evidence type="ECO:0000256" key="13">
    <source>
        <dbReference type="ARBA" id="ARBA00022821"/>
    </source>
</evidence>
<dbReference type="FunFam" id="3.30.200.20:FF:000168">
    <property type="entry name" value="L-type lectin-domain containing receptor kinase IX.1"/>
    <property type="match status" value="1"/>
</dbReference>
<dbReference type="GO" id="GO:0005524">
    <property type="term" value="F:ATP binding"/>
    <property type="evidence" value="ECO:0007669"/>
    <property type="project" value="UniProtKB-UniRule"/>
</dbReference>
<dbReference type="SUPFAM" id="SSF49899">
    <property type="entry name" value="Concanavalin A-like lectins/glucanases"/>
    <property type="match status" value="1"/>
</dbReference>
<keyword evidence="13" id="KW-0611">Plant defense</keyword>
<keyword evidence="6" id="KW-0723">Serine/threonine-protein kinase</keyword>
<organism evidence="26 27">
    <name type="scientific">Tripterygium wilfordii</name>
    <name type="common">Thunder God vine</name>
    <dbReference type="NCBI Taxonomy" id="458696"/>
    <lineage>
        <taxon>Eukaryota</taxon>
        <taxon>Viridiplantae</taxon>
        <taxon>Streptophyta</taxon>
        <taxon>Embryophyta</taxon>
        <taxon>Tracheophyta</taxon>
        <taxon>Spermatophyta</taxon>
        <taxon>Magnoliopsida</taxon>
        <taxon>eudicotyledons</taxon>
        <taxon>Gunneridae</taxon>
        <taxon>Pentapetalae</taxon>
        <taxon>rosids</taxon>
        <taxon>fabids</taxon>
        <taxon>Celastrales</taxon>
        <taxon>Celastraceae</taxon>
        <taxon>Tripterygium</taxon>
    </lineage>
</organism>
<evidence type="ECO:0000256" key="22">
    <source>
        <dbReference type="PROSITE-ProRule" id="PRU10141"/>
    </source>
</evidence>
<dbReference type="PANTHER" id="PTHR27007">
    <property type="match status" value="1"/>
</dbReference>
<comment type="subunit">
    <text evidence="21">Interacts with ABCG40.</text>
</comment>
<evidence type="ECO:0000256" key="12">
    <source>
        <dbReference type="ARBA" id="ARBA00022777"/>
    </source>
</evidence>
<dbReference type="GO" id="GO:0005886">
    <property type="term" value="C:plasma membrane"/>
    <property type="evidence" value="ECO:0007669"/>
    <property type="project" value="UniProtKB-SubCell"/>
</dbReference>
<dbReference type="GO" id="GO:0004674">
    <property type="term" value="F:protein serine/threonine kinase activity"/>
    <property type="evidence" value="ECO:0007669"/>
    <property type="project" value="UniProtKB-KW"/>
</dbReference>
<keyword evidence="15 24" id="KW-1133">Transmembrane helix</keyword>
<evidence type="ECO:0000256" key="1">
    <source>
        <dbReference type="ARBA" id="ARBA00004251"/>
    </source>
</evidence>
<keyword evidence="17" id="KW-0675">Receptor</keyword>
<comment type="function">
    <text evidence="19">Involved in resistance response to the pathogenic oomycetes Phytophthora infestans and Phytophthora capsici.</text>
</comment>
<dbReference type="CDD" id="cd14066">
    <property type="entry name" value="STKc_IRAK"/>
    <property type="match status" value="1"/>
</dbReference>
<evidence type="ECO:0000313" key="26">
    <source>
        <dbReference type="EMBL" id="KAF5731898.1"/>
    </source>
</evidence>
<name>A0A7J7CCM5_TRIWF</name>
<evidence type="ECO:0000256" key="8">
    <source>
        <dbReference type="ARBA" id="ARBA00022692"/>
    </source>
</evidence>
<dbReference type="FunFam" id="1.10.510.10:FF:000240">
    <property type="entry name" value="Lectin-domain containing receptor kinase A4.3"/>
    <property type="match status" value="1"/>
</dbReference>
<keyword evidence="18" id="KW-0325">Glycoprotein</keyword>
<dbReference type="InterPro" id="IPR013320">
    <property type="entry name" value="ConA-like_dom_sf"/>
</dbReference>
<keyword evidence="11 22" id="KW-0547">Nucleotide-binding</keyword>
<dbReference type="AlphaFoldDB" id="A0A7J7CCM5"/>
<evidence type="ECO:0000259" key="25">
    <source>
        <dbReference type="PROSITE" id="PS50011"/>
    </source>
</evidence>
<keyword evidence="10" id="KW-0430">Lectin</keyword>
<keyword evidence="27" id="KW-1185">Reference proteome</keyword>
<evidence type="ECO:0000256" key="17">
    <source>
        <dbReference type="ARBA" id="ARBA00023170"/>
    </source>
</evidence>
<dbReference type="InterPro" id="IPR000985">
    <property type="entry name" value="Lectin_LegA_CS"/>
</dbReference>
<evidence type="ECO:0000256" key="14">
    <source>
        <dbReference type="ARBA" id="ARBA00022840"/>
    </source>
</evidence>
<evidence type="ECO:0000256" key="18">
    <source>
        <dbReference type="ARBA" id="ARBA00023180"/>
    </source>
</evidence>
<evidence type="ECO:0000256" key="23">
    <source>
        <dbReference type="SAM" id="MobiDB-lite"/>
    </source>
</evidence>
<dbReference type="EMBL" id="JAAARO010000018">
    <property type="protein sequence ID" value="KAF5731898.1"/>
    <property type="molecule type" value="Genomic_DNA"/>
</dbReference>
<feature type="transmembrane region" description="Helical" evidence="24">
    <location>
        <begin position="16"/>
        <end position="37"/>
    </location>
</feature>
<evidence type="ECO:0000256" key="10">
    <source>
        <dbReference type="ARBA" id="ARBA00022734"/>
    </source>
</evidence>
<keyword evidence="8 24" id="KW-0812">Transmembrane</keyword>
<keyword evidence="14 22" id="KW-0067">ATP-binding</keyword>
<dbReference type="GO" id="GO:0002229">
    <property type="term" value="P:defense response to oomycetes"/>
    <property type="evidence" value="ECO:0007669"/>
    <property type="project" value="UniProtKB-ARBA"/>
</dbReference>
<dbReference type="InterPro" id="IPR001220">
    <property type="entry name" value="Legume_lectin_dom"/>
</dbReference>
<feature type="transmembrane region" description="Helical" evidence="24">
    <location>
        <begin position="291"/>
        <end position="314"/>
    </location>
</feature>
<evidence type="ECO:0000256" key="5">
    <source>
        <dbReference type="ARBA" id="ARBA00022475"/>
    </source>
</evidence>
<dbReference type="InterPro" id="IPR000719">
    <property type="entry name" value="Prot_kinase_dom"/>
</dbReference>
<sequence>MVVCNSTTSCFQPSHLSMIFIVFILVIPFVSSLSFNFTSFDTNDKNITYERSASPSNNAIQMTLNLNGQPTTARLGRATYSEPMHLWDKASGNLTDFTTHFSFVIDSEFRTFYGDGIAFFLAPQGSRIPDNATRGGTLALTNDGDELNFTRNSFVAVEFDVFSNFFDPPGEHVGIDINSLQSASNVTWYCNITGGKTNDAWITYNSSTKNLSVVFTDFGNNITLRQQLFHVVDLRDYLPEWVTFGFSAATGNASAIHTVYSWEFSSTLQINATSPPSPDPQCCRPRKNKTWLGVGLGVGGSLLLVGLVFVWFAATHRQRDADEEQDDHVLHDFINDEHDSERGPKKFSYNELAHATNNFNGEAKLGEGGFGGVYKGFLGDLNSYVAVKRISSGSKQGVKEFAAEVNIISRLRHRNLVKLIGWCHERKELLLVYEYMPKGSLYSHLFEHNSLLTWKVRYKIAQGLASGLLYLHEELEQCVVHRDIKTSNIMLDSNFNAKLGDFGLARLVDHEKGSQTTILAGTMGYMAPECATTGKASRETDVYSFGIVALEISCGRKPINHKAVQAETHLVSWVWELYGCGKLLEAADPKLSGEFDEQQMQRLMIVGLGCAHPDENLRLSIRQAINVLNFESPLPVLPSKMPVPTYFAPPMNAASVLLPYSATYSEGGTGGYQSSSVVYNTGSSQGTSSSDQTSSTVSLLHIS</sequence>
<dbReference type="InterPro" id="IPR050528">
    <property type="entry name" value="L-type_Lectin-RKs"/>
</dbReference>
<dbReference type="Gene3D" id="2.60.120.200">
    <property type="match status" value="1"/>
</dbReference>
<evidence type="ECO:0000256" key="24">
    <source>
        <dbReference type="SAM" id="Phobius"/>
    </source>
</evidence>
<keyword evidence="9" id="KW-0732">Signal</keyword>
<dbReference type="InterPro" id="IPR008271">
    <property type="entry name" value="Ser/Thr_kinase_AS"/>
</dbReference>
<dbReference type="FunCoup" id="A0A7J7CCM5">
    <property type="interactions" value="175"/>
</dbReference>
<protein>
    <submittedName>
        <fullName evidence="26">Chain H family protein</fullName>
    </submittedName>
</protein>
<dbReference type="PROSITE" id="PS00107">
    <property type="entry name" value="PROTEIN_KINASE_ATP"/>
    <property type="match status" value="1"/>
</dbReference>
<dbReference type="GO" id="GO:0030246">
    <property type="term" value="F:carbohydrate binding"/>
    <property type="evidence" value="ECO:0007669"/>
    <property type="project" value="UniProtKB-KW"/>
</dbReference>
<comment type="function">
    <text evidence="20">Promotes hydrogen peroxide H(2)O(2) production and cell death.</text>
</comment>
<dbReference type="Pfam" id="PF00069">
    <property type="entry name" value="Pkinase"/>
    <property type="match status" value="1"/>
</dbReference>
<evidence type="ECO:0000256" key="9">
    <source>
        <dbReference type="ARBA" id="ARBA00022729"/>
    </source>
</evidence>
<dbReference type="InParanoid" id="A0A7J7CCM5"/>
<keyword evidence="12" id="KW-0418">Kinase</keyword>
<evidence type="ECO:0000313" key="27">
    <source>
        <dbReference type="Proteomes" id="UP000593562"/>
    </source>
</evidence>
<feature type="region of interest" description="Disordered" evidence="23">
    <location>
        <begin position="681"/>
        <end position="703"/>
    </location>
</feature>
<keyword evidence="7" id="KW-0808">Transferase</keyword>
<accession>A0A7J7CCM5</accession>
<dbReference type="OrthoDB" id="4062651at2759"/>
<dbReference type="Gene3D" id="1.10.510.10">
    <property type="entry name" value="Transferase(Phosphotransferase) domain 1"/>
    <property type="match status" value="1"/>
</dbReference>
<evidence type="ECO:0000256" key="4">
    <source>
        <dbReference type="ARBA" id="ARBA00010217"/>
    </source>
</evidence>
<dbReference type="SMART" id="SM00220">
    <property type="entry name" value="S_TKc"/>
    <property type="match status" value="1"/>
</dbReference>
<evidence type="ECO:0000256" key="2">
    <source>
        <dbReference type="ARBA" id="ARBA00007606"/>
    </source>
</evidence>
<dbReference type="FunFam" id="2.60.120.200:FF:000103">
    <property type="entry name" value="L-type lectin-domain containing receptor kinase IX.1"/>
    <property type="match status" value="1"/>
</dbReference>
<evidence type="ECO:0000256" key="15">
    <source>
        <dbReference type="ARBA" id="ARBA00022989"/>
    </source>
</evidence>
<dbReference type="InterPro" id="IPR017441">
    <property type="entry name" value="Protein_kinase_ATP_BS"/>
</dbReference>
<evidence type="ECO:0000256" key="19">
    <source>
        <dbReference type="ARBA" id="ARBA00058054"/>
    </source>
</evidence>
<comment type="caution">
    <text evidence="26">The sequence shown here is derived from an EMBL/GenBank/DDBJ whole genome shotgun (WGS) entry which is preliminary data.</text>
</comment>
<evidence type="ECO:0000256" key="16">
    <source>
        <dbReference type="ARBA" id="ARBA00023136"/>
    </source>
</evidence>